<keyword evidence="6 8" id="KW-0472">Membrane</keyword>
<dbReference type="SUPFAM" id="SSF158442">
    <property type="entry name" value="DsbB-like"/>
    <property type="match status" value="1"/>
</dbReference>
<dbReference type="InterPro" id="IPR003752">
    <property type="entry name" value="DiS_bond_form_DsbB/BdbC"/>
</dbReference>
<dbReference type="PANTHER" id="PTHR36570:SF3">
    <property type="entry name" value="DISULFIDE BOND FORMATION PROTEIN B"/>
    <property type="match status" value="1"/>
</dbReference>
<organism evidence="9 10">
    <name type="scientific">Pseudomonas capsici</name>
    <dbReference type="NCBI Taxonomy" id="2810614"/>
    <lineage>
        <taxon>Bacteria</taxon>
        <taxon>Pseudomonadati</taxon>
        <taxon>Pseudomonadota</taxon>
        <taxon>Gammaproteobacteria</taxon>
        <taxon>Pseudomonadales</taxon>
        <taxon>Pseudomonadaceae</taxon>
        <taxon>Pseudomonas</taxon>
    </lineage>
</organism>
<feature type="transmembrane region" description="Helical" evidence="8">
    <location>
        <begin position="139"/>
        <end position="164"/>
    </location>
</feature>
<sequence>MYLARTRTLFFLAFIASVLIIGATLYLQHAFGLVPCTLCLLQRALITGCSLVCLVAAIHAPRESGWHRYCLVLLALALSGALVAGFHIWLQTASAEELMPVVARYQHVLNALSLESGSEGAYVCAEINWSLFDITLPEWSLLAFVILCLLALYPLFSGLHHWFFADTEGRY</sequence>
<name>A0ABT3BWP7_9PSED</name>
<protein>
    <submittedName>
        <fullName evidence="9">Disulfide bond formation protein B</fullName>
    </submittedName>
</protein>
<evidence type="ECO:0000313" key="9">
    <source>
        <dbReference type="EMBL" id="MCV4377206.1"/>
    </source>
</evidence>
<feature type="transmembrane region" description="Helical" evidence="8">
    <location>
        <begin position="70"/>
        <end position="90"/>
    </location>
</feature>
<dbReference type="Proteomes" id="UP001207294">
    <property type="component" value="Unassembled WGS sequence"/>
</dbReference>
<dbReference type="RefSeq" id="WP_122372022.1">
    <property type="nucleotide sequence ID" value="NZ_JAFGZD010000007.1"/>
</dbReference>
<evidence type="ECO:0000256" key="7">
    <source>
        <dbReference type="ARBA" id="ARBA00023284"/>
    </source>
</evidence>
<dbReference type="Gene3D" id="1.20.1550.10">
    <property type="entry name" value="DsbB-like"/>
    <property type="match status" value="1"/>
</dbReference>
<accession>A0ABT3BWP7</accession>
<comment type="subcellular location">
    <subcellularLocation>
        <location evidence="1">Cell membrane</location>
        <topology evidence="1">Multi-pass membrane protein</topology>
    </subcellularLocation>
</comment>
<dbReference type="Pfam" id="PF02600">
    <property type="entry name" value="DsbB"/>
    <property type="match status" value="1"/>
</dbReference>
<keyword evidence="4" id="KW-0813">Transport</keyword>
<dbReference type="InterPro" id="IPR050183">
    <property type="entry name" value="DsbB"/>
</dbReference>
<proteinExistence type="predicted"/>
<evidence type="ECO:0000256" key="3">
    <source>
        <dbReference type="ARBA" id="ARBA00022692"/>
    </source>
</evidence>
<feature type="transmembrane region" description="Helical" evidence="8">
    <location>
        <begin position="9"/>
        <end position="28"/>
    </location>
</feature>
<evidence type="ECO:0000256" key="4">
    <source>
        <dbReference type="ARBA" id="ARBA00022982"/>
    </source>
</evidence>
<keyword evidence="3 8" id="KW-0812">Transmembrane</keyword>
<dbReference type="EMBL" id="JAOXML010000007">
    <property type="protein sequence ID" value="MCV4377206.1"/>
    <property type="molecule type" value="Genomic_DNA"/>
</dbReference>
<dbReference type="InterPro" id="IPR023380">
    <property type="entry name" value="DsbB-like_sf"/>
</dbReference>
<feature type="transmembrane region" description="Helical" evidence="8">
    <location>
        <begin position="40"/>
        <end position="58"/>
    </location>
</feature>
<keyword evidence="7" id="KW-0676">Redox-active center</keyword>
<evidence type="ECO:0000256" key="5">
    <source>
        <dbReference type="ARBA" id="ARBA00022989"/>
    </source>
</evidence>
<keyword evidence="4" id="KW-0249">Electron transport</keyword>
<keyword evidence="10" id="KW-1185">Reference proteome</keyword>
<reference evidence="9 10" key="1">
    <citation type="submission" date="2022-10" db="EMBL/GenBank/DDBJ databases">
        <title>Characterization of Pseudomonas capsici strains from pepper and tomato in Georgia.</title>
        <authorList>
            <person name="Zhao M."/>
            <person name="Dutta B."/>
        </authorList>
    </citation>
    <scope>NUCLEOTIDE SEQUENCE [LARGE SCALE GENOMIC DNA]</scope>
    <source>
        <strain evidence="9 10">Pc20-5</strain>
    </source>
</reference>
<keyword evidence="2" id="KW-1003">Cell membrane</keyword>
<keyword evidence="5 8" id="KW-1133">Transmembrane helix</keyword>
<evidence type="ECO:0000256" key="2">
    <source>
        <dbReference type="ARBA" id="ARBA00022475"/>
    </source>
</evidence>
<dbReference type="GeneID" id="93561781"/>
<dbReference type="PANTHER" id="PTHR36570">
    <property type="entry name" value="DISULFIDE BOND FORMATION PROTEIN B"/>
    <property type="match status" value="1"/>
</dbReference>
<comment type="caution">
    <text evidence="9">The sequence shown here is derived from an EMBL/GenBank/DDBJ whole genome shotgun (WGS) entry which is preliminary data.</text>
</comment>
<evidence type="ECO:0000256" key="1">
    <source>
        <dbReference type="ARBA" id="ARBA00004651"/>
    </source>
</evidence>
<gene>
    <name evidence="9" type="ORF">OH718_11435</name>
</gene>
<evidence type="ECO:0000313" key="10">
    <source>
        <dbReference type="Proteomes" id="UP001207294"/>
    </source>
</evidence>
<evidence type="ECO:0000256" key="8">
    <source>
        <dbReference type="SAM" id="Phobius"/>
    </source>
</evidence>
<evidence type="ECO:0000256" key="6">
    <source>
        <dbReference type="ARBA" id="ARBA00023136"/>
    </source>
</evidence>